<evidence type="ECO:0000256" key="18">
    <source>
        <dbReference type="SAM" id="Phobius"/>
    </source>
</evidence>
<feature type="domain" description="Protein kinase" evidence="20">
    <location>
        <begin position="631"/>
        <end position="904"/>
    </location>
</feature>
<name>A0AAW1WVJ5_RUBAR</name>
<dbReference type="PROSITE" id="PS50011">
    <property type="entry name" value="PROTEIN_KINASE_DOM"/>
    <property type="match status" value="1"/>
</dbReference>
<dbReference type="PANTHER" id="PTHR45974:SF266">
    <property type="entry name" value="LEUCINE-RICH REPEAT RECEPTOR PROTEIN KINASE HPCA1"/>
    <property type="match status" value="1"/>
</dbReference>
<dbReference type="EMBL" id="JBEDUW010000005">
    <property type="protein sequence ID" value="KAK9928621.1"/>
    <property type="molecule type" value="Genomic_DNA"/>
</dbReference>
<evidence type="ECO:0000259" key="20">
    <source>
        <dbReference type="PROSITE" id="PS50011"/>
    </source>
</evidence>
<evidence type="ECO:0000256" key="10">
    <source>
        <dbReference type="ARBA" id="ARBA00022777"/>
    </source>
</evidence>
<dbReference type="SMART" id="SM00220">
    <property type="entry name" value="S_TKc"/>
    <property type="match status" value="1"/>
</dbReference>
<dbReference type="PROSITE" id="PS00108">
    <property type="entry name" value="PROTEIN_KINASE_ST"/>
    <property type="match status" value="1"/>
</dbReference>
<evidence type="ECO:0000256" key="3">
    <source>
        <dbReference type="ARBA" id="ARBA00022527"/>
    </source>
</evidence>
<keyword evidence="9 16" id="KW-0547">Nucleotide-binding</keyword>
<dbReference type="InterPro" id="IPR001611">
    <property type="entry name" value="Leu-rich_rpt"/>
</dbReference>
<comment type="subcellular location">
    <subcellularLocation>
        <location evidence="1">Membrane</location>
        <topology evidence="1">Single-pass type I membrane protein</topology>
    </subcellularLocation>
</comment>
<evidence type="ECO:0000313" key="21">
    <source>
        <dbReference type="EMBL" id="KAK9928621.1"/>
    </source>
</evidence>
<feature type="signal peptide" evidence="19">
    <location>
        <begin position="1"/>
        <end position="20"/>
    </location>
</feature>
<evidence type="ECO:0000256" key="1">
    <source>
        <dbReference type="ARBA" id="ARBA00004479"/>
    </source>
</evidence>
<feature type="region of interest" description="Disordered" evidence="17">
    <location>
        <begin position="911"/>
        <end position="950"/>
    </location>
</feature>
<evidence type="ECO:0000256" key="2">
    <source>
        <dbReference type="ARBA" id="ARBA00012513"/>
    </source>
</evidence>
<dbReference type="FunFam" id="3.80.10.10:FF:000363">
    <property type="entry name" value="Leucine-rich repeat family protein"/>
    <property type="match status" value="1"/>
</dbReference>
<evidence type="ECO:0000256" key="17">
    <source>
        <dbReference type="SAM" id="MobiDB-lite"/>
    </source>
</evidence>
<dbReference type="FunFam" id="3.30.200.20:FF:000328">
    <property type="entry name" value="Leucine-rich repeat protein kinase family protein"/>
    <property type="match status" value="1"/>
</dbReference>
<dbReference type="SUPFAM" id="SSF52058">
    <property type="entry name" value="L domain-like"/>
    <property type="match status" value="1"/>
</dbReference>
<dbReference type="FunFam" id="1.10.510.10:FF:000453">
    <property type="entry name" value="LRR receptor-like serine/threonine-protein kinase HSL2"/>
    <property type="match status" value="1"/>
</dbReference>
<evidence type="ECO:0000256" key="14">
    <source>
        <dbReference type="ARBA" id="ARBA00023170"/>
    </source>
</evidence>
<keyword evidence="14" id="KW-0675">Receptor</keyword>
<keyword evidence="13 18" id="KW-0472">Membrane</keyword>
<organism evidence="21 22">
    <name type="scientific">Rubus argutus</name>
    <name type="common">Southern blackberry</name>
    <dbReference type="NCBI Taxonomy" id="59490"/>
    <lineage>
        <taxon>Eukaryota</taxon>
        <taxon>Viridiplantae</taxon>
        <taxon>Streptophyta</taxon>
        <taxon>Embryophyta</taxon>
        <taxon>Tracheophyta</taxon>
        <taxon>Spermatophyta</taxon>
        <taxon>Magnoliopsida</taxon>
        <taxon>eudicotyledons</taxon>
        <taxon>Gunneridae</taxon>
        <taxon>Pentapetalae</taxon>
        <taxon>rosids</taxon>
        <taxon>fabids</taxon>
        <taxon>Rosales</taxon>
        <taxon>Rosaceae</taxon>
        <taxon>Rosoideae</taxon>
        <taxon>Rosoideae incertae sedis</taxon>
        <taxon>Rubus</taxon>
    </lineage>
</organism>
<feature type="compositionally biased region" description="Low complexity" evidence="17">
    <location>
        <begin position="911"/>
        <end position="924"/>
    </location>
</feature>
<proteinExistence type="predicted"/>
<evidence type="ECO:0000256" key="7">
    <source>
        <dbReference type="ARBA" id="ARBA00022729"/>
    </source>
</evidence>
<comment type="caution">
    <text evidence="21">The sequence shown here is derived from an EMBL/GenBank/DDBJ whole genome shotgun (WGS) entry which is preliminary data.</text>
</comment>
<dbReference type="InterPro" id="IPR032675">
    <property type="entry name" value="LRR_dom_sf"/>
</dbReference>
<dbReference type="CDD" id="cd14066">
    <property type="entry name" value="STKc_IRAK"/>
    <property type="match status" value="1"/>
</dbReference>
<reference evidence="21 22" key="1">
    <citation type="journal article" date="2023" name="G3 (Bethesda)">
        <title>A chromosome-length genome assembly and annotation of blackberry (Rubus argutus, cv. 'Hillquist').</title>
        <authorList>
            <person name="Bruna T."/>
            <person name="Aryal R."/>
            <person name="Dudchenko O."/>
            <person name="Sargent D.J."/>
            <person name="Mead D."/>
            <person name="Buti M."/>
            <person name="Cavallini A."/>
            <person name="Hytonen T."/>
            <person name="Andres J."/>
            <person name="Pham M."/>
            <person name="Weisz D."/>
            <person name="Mascagni F."/>
            <person name="Usai G."/>
            <person name="Natali L."/>
            <person name="Bassil N."/>
            <person name="Fernandez G.E."/>
            <person name="Lomsadze A."/>
            <person name="Armour M."/>
            <person name="Olukolu B."/>
            <person name="Poorten T."/>
            <person name="Britton C."/>
            <person name="Davik J."/>
            <person name="Ashrafi H."/>
            <person name="Aiden E.L."/>
            <person name="Borodovsky M."/>
            <person name="Worthington M."/>
        </authorList>
    </citation>
    <scope>NUCLEOTIDE SEQUENCE [LARGE SCALE GENOMIC DNA]</scope>
    <source>
        <strain evidence="21">PI 553951</strain>
    </source>
</reference>
<dbReference type="GO" id="GO:0016020">
    <property type="term" value="C:membrane"/>
    <property type="evidence" value="ECO:0007669"/>
    <property type="project" value="UniProtKB-SubCell"/>
</dbReference>
<keyword evidence="8" id="KW-0677">Repeat</keyword>
<protein>
    <recommendedName>
        <fullName evidence="2">non-specific serine/threonine protein kinase</fullName>
        <ecNumber evidence="2">2.7.11.1</ecNumber>
    </recommendedName>
</protein>
<dbReference type="InterPro" id="IPR000719">
    <property type="entry name" value="Prot_kinase_dom"/>
</dbReference>
<keyword evidence="6 18" id="KW-0812">Transmembrane</keyword>
<dbReference type="Proteomes" id="UP001457282">
    <property type="component" value="Unassembled WGS sequence"/>
</dbReference>
<dbReference type="FunFam" id="3.80.10.10:FF:000542">
    <property type="entry name" value="Leucine-rich repeat protein kinase family protein"/>
    <property type="match status" value="1"/>
</dbReference>
<evidence type="ECO:0000256" key="16">
    <source>
        <dbReference type="PROSITE-ProRule" id="PRU10141"/>
    </source>
</evidence>
<dbReference type="Gene3D" id="1.10.510.10">
    <property type="entry name" value="Transferase(Phosphotransferase) domain 1"/>
    <property type="match status" value="1"/>
</dbReference>
<evidence type="ECO:0000256" key="15">
    <source>
        <dbReference type="ARBA" id="ARBA00023180"/>
    </source>
</evidence>
<sequence>MDQRTQVFLLLIFAPFLVLANHQTGGEDVLGLNSLKALWTNTPASWGTPDPCHNGWDGIGCTNARVVTLTLSSMNLTGTLSGDIQQLSELQILDLSYNKGLTGPLPEEIGSLKKLFNIILVGCSFSGLIPPSIGSLQELVFLSLNSNRFNGKIPSSIGNLSKLYWLDLADNNLEGPIPVSNGGEPGLDMLSHCKHFHLGMNELSGQIPPKLFSSNMSLIHVLFERNKLSGSIPSSLGFVKSLEVVRFDSNMLSGSIPVNLNNLTTVSQLLLSNNKLGGPAPDLTGMIHLQYVDLSNNSFDASDVPPWFSTLESLTTLKMESTQLQGEIPAALFSLPNLQTVVLKNNQLNGILDIGTGDNPQLELIDLQNNLISAYNGGYNGTLILVQNPICTGKSLSYCKISNSADVISYETLSKNCVPSSCTSDQVSSPNCKCAYPYEGTLVFRAPSFSDLENSTRYKELEKKLTDYFLGQQLGDSVSLSNVTKDSLSYLRLSLEVFPYGQDRFSRKEVSNISFQLSNQTFKPQKYFGPFYFIGDDYQHFAVETEVPSESKKSSNVGIIVGAAAGGSVLVLILLLVGVYAIRQKRKAKRATDKNNPFGKWDVNKSSGGIPQLKGARSFTFEELMKFSNNFSEVNDVGSGGYGKVYRGTLPTGQLIAIKRAHKESTQGGYEFKTEIELLSRVHHKNLVSLVGFCFDQGEQMLVYEYVANGTLKDSLSGKSGIRLDWTRRLKIVLGAARGISYLHELCDPPIVHRDIKSTNVLLDNSLTAKVADFGLSKTMDDSGRDHVSTQVKGTMGYLDPEYYMTQRLTEKSDVYGFGVLMLELLTARRPIEQGKYIVREVRIAMDKTKDLYNLHQLLDSALGLGTPLKGFERFVDLAMMCVEEEGANRPTMSEVVKEIETIMQLAGLNPNAESASSSASYEKSSPKHPYSNEAFDYSGGFPASKIDPQ</sequence>
<accession>A0AAW1WVJ5</accession>
<gene>
    <name evidence="21" type="ORF">M0R45_025746</name>
</gene>
<evidence type="ECO:0000256" key="5">
    <source>
        <dbReference type="ARBA" id="ARBA00022679"/>
    </source>
</evidence>
<evidence type="ECO:0000256" key="11">
    <source>
        <dbReference type="ARBA" id="ARBA00022840"/>
    </source>
</evidence>
<keyword evidence="12 18" id="KW-1133">Transmembrane helix</keyword>
<evidence type="ECO:0000256" key="9">
    <source>
        <dbReference type="ARBA" id="ARBA00022741"/>
    </source>
</evidence>
<evidence type="ECO:0000256" key="8">
    <source>
        <dbReference type="ARBA" id="ARBA00022737"/>
    </source>
</evidence>
<dbReference type="Pfam" id="PF07714">
    <property type="entry name" value="PK_Tyr_Ser-Thr"/>
    <property type="match status" value="1"/>
</dbReference>
<keyword evidence="11 16" id="KW-0067">ATP-binding</keyword>
<dbReference type="Gene3D" id="3.30.200.20">
    <property type="entry name" value="Phosphorylase Kinase, domain 1"/>
    <property type="match status" value="1"/>
</dbReference>
<dbReference type="InterPro" id="IPR011009">
    <property type="entry name" value="Kinase-like_dom_sf"/>
</dbReference>
<dbReference type="GO" id="GO:0005524">
    <property type="term" value="F:ATP binding"/>
    <property type="evidence" value="ECO:0007669"/>
    <property type="project" value="UniProtKB-UniRule"/>
</dbReference>
<feature type="transmembrane region" description="Helical" evidence="18">
    <location>
        <begin position="557"/>
        <end position="582"/>
    </location>
</feature>
<evidence type="ECO:0000256" key="13">
    <source>
        <dbReference type="ARBA" id="ARBA00023136"/>
    </source>
</evidence>
<keyword evidence="5" id="KW-0808">Transferase</keyword>
<dbReference type="InterPro" id="IPR008271">
    <property type="entry name" value="Ser/Thr_kinase_AS"/>
</dbReference>
<feature type="binding site" evidence="16">
    <location>
        <position position="659"/>
    </location>
    <ligand>
        <name>ATP</name>
        <dbReference type="ChEBI" id="CHEBI:30616"/>
    </ligand>
</feature>
<dbReference type="Gene3D" id="3.80.10.10">
    <property type="entry name" value="Ribonuclease Inhibitor"/>
    <property type="match status" value="3"/>
</dbReference>
<evidence type="ECO:0000313" key="22">
    <source>
        <dbReference type="Proteomes" id="UP001457282"/>
    </source>
</evidence>
<dbReference type="PANTHER" id="PTHR45974">
    <property type="entry name" value="RECEPTOR-LIKE PROTEIN 55"/>
    <property type="match status" value="1"/>
</dbReference>
<dbReference type="AlphaFoldDB" id="A0AAW1WVJ5"/>
<keyword evidence="3" id="KW-0723">Serine/threonine-protein kinase</keyword>
<evidence type="ECO:0000256" key="19">
    <source>
        <dbReference type="SAM" id="SignalP"/>
    </source>
</evidence>
<dbReference type="EC" id="2.7.11.1" evidence="2"/>
<dbReference type="Pfam" id="PF00560">
    <property type="entry name" value="LRR_1"/>
    <property type="match status" value="3"/>
</dbReference>
<dbReference type="PROSITE" id="PS00107">
    <property type="entry name" value="PROTEIN_KINASE_ATP"/>
    <property type="match status" value="1"/>
</dbReference>
<dbReference type="GO" id="GO:0004674">
    <property type="term" value="F:protein serine/threonine kinase activity"/>
    <property type="evidence" value="ECO:0007669"/>
    <property type="project" value="UniProtKB-KW"/>
</dbReference>
<keyword evidence="22" id="KW-1185">Reference proteome</keyword>
<dbReference type="SUPFAM" id="SSF56112">
    <property type="entry name" value="Protein kinase-like (PK-like)"/>
    <property type="match status" value="1"/>
</dbReference>
<evidence type="ECO:0000256" key="6">
    <source>
        <dbReference type="ARBA" id="ARBA00022692"/>
    </source>
</evidence>
<keyword evidence="15" id="KW-0325">Glycoprotein</keyword>
<evidence type="ECO:0000256" key="4">
    <source>
        <dbReference type="ARBA" id="ARBA00022614"/>
    </source>
</evidence>
<dbReference type="InterPro" id="IPR017441">
    <property type="entry name" value="Protein_kinase_ATP_BS"/>
</dbReference>
<keyword evidence="7 19" id="KW-0732">Signal</keyword>
<dbReference type="InterPro" id="IPR001245">
    <property type="entry name" value="Ser-Thr/Tyr_kinase_cat_dom"/>
</dbReference>
<keyword evidence="4" id="KW-0433">Leucine-rich repeat</keyword>
<keyword evidence="10" id="KW-0418">Kinase</keyword>
<evidence type="ECO:0000256" key="12">
    <source>
        <dbReference type="ARBA" id="ARBA00022989"/>
    </source>
</evidence>
<feature type="chain" id="PRO_5043519954" description="non-specific serine/threonine protein kinase" evidence="19">
    <location>
        <begin position="21"/>
        <end position="950"/>
    </location>
</feature>